<protein>
    <recommendedName>
        <fullName evidence="3">3-hydroxy-3-methylglutaryl coenzyme A reductase</fullName>
        <shortName evidence="3">HMG-CoA reductase</shortName>
    </recommendedName>
</protein>
<dbReference type="NCBIfam" id="TIGR00532">
    <property type="entry name" value="HMG_CoA_R_NAD"/>
    <property type="match status" value="1"/>
</dbReference>
<dbReference type="PROSITE" id="PS01192">
    <property type="entry name" value="HMG_COA_REDUCTASE_3"/>
    <property type="match status" value="1"/>
</dbReference>
<dbReference type="SUPFAM" id="SSF55035">
    <property type="entry name" value="NAD-binding domain of HMG-CoA reductase"/>
    <property type="match status" value="1"/>
</dbReference>
<dbReference type="EMBL" id="JAQMWT010000334">
    <property type="protein sequence ID" value="KAJ8604358.1"/>
    <property type="molecule type" value="Genomic_DNA"/>
</dbReference>
<keyword evidence="2 3" id="KW-0560">Oxidoreductase</keyword>
<proteinExistence type="inferred from homology"/>
<dbReference type="PRINTS" id="PR00071">
    <property type="entry name" value="HMGCOARDTASE"/>
</dbReference>
<dbReference type="InterPro" id="IPR009023">
    <property type="entry name" value="HMG_CoA_Rdtase_NAD(P)-bd_sf"/>
</dbReference>
<dbReference type="InterPro" id="IPR004553">
    <property type="entry name" value="HMG_CoA_Rdtase_bac-typ"/>
</dbReference>
<dbReference type="InterPro" id="IPR023074">
    <property type="entry name" value="HMG_CoA_Rdtase_cat_sf"/>
</dbReference>
<keyword evidence="5" id="KW-1185">Reference proteome</keyword>
<dbReference type="InterPro" id="IPR009029">
    <property type="entry name" value="HMG_CoA_Rdtase_sub-bd_dom_sf"/>
</dbReference>
<comment type="subcellular location">
    <subcellularLocation>
        <location evidence="3">Endoplasmic reticulum membrane</location>
        <topology evidence="3">Multi-pass membrane protein</topology>
    </subcellularLocation>
</comment>
<dbReference type="Gene3D" id="3.90.770.10">
    <property type="entry name" value="3-hydroxy-3-methylglutaryl-coenzyme A Reductase, Chain A, domain 2"/>
    <property type="match status" value="2"/>
</dbReference>
<dbReference type="InterPro" id="IPR023076">
    <property type="entry name" value="HMG_CoA_Rdtase_CS"/>
</dbReference>
<dbReference type="GO" id="GO:0015936">
    <property type="term" value="P:coenzyme A metabolic process"/>
    <property type="evidence" value="ECO:0007669"/>
    <property type="project" value="InterPro"/>
</dbReference>
<comment type="similarity">
    <text evidence="1 3">Belongs to the HMG-CoA reductase family.</text>
</comment>
<dbReference type="PROSITE" id="PS00066">
    <property type="entry name" value="HMG_COA_REDUCTASE_1"/>
    <property type="match status" value="1"/>
</dbReference>
<dbReference type="AlphaFoldDB" id="A0AAD7XLE4"/>
<dbReference type="GO" id="GO:0004420">
    <property type="term" value="F:hydroxymethylglutaryl-CoA reductase (NADPH) activity"/>
    <property type="evidence" value="ECO:0007669"/>
    <property type="project" value="InterPro"/>
</dbReference>
<reference evidence="4" key="1">
    <citation type="submission" date="2023-01" db="EMBL/GenBank/DDBJ databases">
        <title>Metagenome sequencing of chrysophaentin producing Chrysophaeum taylorii.</title>
        <authorList>
            <person name="Davison J."/>
            <person name="Bewley C."/>
        </authorList>
    </citation>
    <scope>NUCLEOTIDE SEQUENCE</scope>
    <source>
        <strain evidence="4">NIES-1699</strain>
    </source>
</reference>
<comment type="caution">
    <text evidence="4">The sequence shown here is derived from an EMBL/GenBank/DDBJ whole genome shotgun (WGS) entry which is preliminary data.</text>
</comment>
<dbReference type="SUPFAM" id="SSF56542">
    <property type="entry name" value="Substrate-binding domain of HMG-CoA reductase"/>
    <property type="match status" value="1"/>
</dbReference>
<gene>
    <name evidence="4" type="ORF">CTAYLR_002547</name>
</gene>
<evidence type="ECO:0000256" key="2">
    <source>
        <dbReference type="ARBA" id="ARBA00023002"/>
    </source>
</evidence>
<evidence type="ECO:0000313" key="5">
    <source>
        <dbReference type="Proteomes" id="UP001230188"/>
    </source>
</evidence>
<evidence type="ECO:0000256" key="1">
    <source>
        <dbReference type="ARBA" id="ARBA00007661"/>
    </source>
</evidence>
<dbReference type="GO" id="GO:0005789">
    <property type="term" value="C:endoplasmic reticulum membrane"/>
    <property type="evidence" value="ECO:0007669"/>
    <property type="project" value="UniProtKB-SubCell"/>
</dbReference>
<dbReference type="PANTHER" id="PTHR10572">
    <property type="entry name" value="3-HYDROXY-3-METHYLGLUTARYL-COENZYME A REDUCTASE"/>
    <property type="match status" value="1"/>
</dbReference>
<organism evidence="4 5">
    <name type="scientific">Chrysophaeum taylorii</name>
    <dbReference type="NCBI Taxonomy" id="2483200"/>
    <lineage>
        <taxon>Eukaryota</taxon>
        <taxon>Sar</taxon>
        <taxon>Stramenopiles</taxon>
        <taxon>Ochrophyta</taxon>
        <taxon>Pelagophyceae</taxon>
        <taxon>Pelagomonadales</taxon>
        <taxon>Pelagomonadaceae</taxon>
        <taxon>Chrysophaeum</taxon>
    </lineage>
</organism>
<name>A0AAD7XLE4_9STRA</name>
<keyword evidence="3" id="KW-0256">Endoplasmic reticulum</keyword>
<evidence type="ECO:0000313" key="4">
    <source>
        <dbReference type="EMBL" id="KAJ8604358.1"/>
    </source>
</evidence>
<dbReference type="Pfam" id="PF00368">
    <property type="entry name" value="HMG-CoA_red"/>
    <property type="match status" value="1"/>
</dbReference>
<dbReference type="InterPro" id="IPR002202">
    <property type="entry name" value="HMG_CoA_Rdtase"/>
</dbReference>
<dbReference type="PROSITE" id="PS50065">
    <property type="entry name" value="HMG_COA_REDUCTASE_4"/>
    <property type="match status" value="1"/>
</dbReference>
<dbReference type="Proteomes" id="UP001230188">
    <property type="component" value="Unassembled WGS sequence"/>
</dbReference>
<dbReference type="PANTHER" id="PTHR10572:SF24">
    <property type="entry name" value="3-HYDROXY-3-METHYLGLUTARYL-COENZYME A REDUCTASE"/>
    <property type="match status" value="1"/>
</dbReference>
<sequence length="386" mass="40417">MPVSRSRLPGFYKHGVRERRDIVAELAGLGEDEKGALSTGALSEDVADRMIENVVGTYALPVGIATNFVIDGAAYLVPFVVEEASVVAAASNAAKRCLVRGGFRTSSDDGGVMIAQVELRDARPGAAAAIRGAAEELGEICDASMESMVRRGGGFRGVETRQISESIVVAHLLLDCRDAMGANLVNTVAEAAAPRLAEISGGRVGLRILSNLCTHRVARCEATFTPRELDPDGDAVVDAIVEAYEFARLDPFRACTNNKGVMNAISAVALATGQDWRAVEAAAHAYCGLGPSYAPMAAWRKNDDGDLVGAIELPMAVGTVGGNVKLHPAARANLKILGVDSAADLAKVLVAAGLAQNLAALRALATDGIQKGHMRLHARSRQDIKV</sequence>
<accession>A0AAD7XLE4</accession>
<evidence type="ECO:0000256" key="3">
    <source>
        <dbReference type="RuleBase" id="RU361219"/>
    </source>
</evidence>